<evidence type="ECO:0000256" key="8">
    <source>
        <dbReference type="ARBA" id="ARBA00023136"/>
    </source>
</evidence>
<name>A0A1E1W9Q6_PECGO</name>
<dbReference type="AlphaFoldDB" id="A0A1E1W9Q6"/>
<evidence type="ECO:0000256" key="2">
    <source>
        <dbReference type="ARBA" id="ARBA00004687"/>
    </source>
</evidence>
<keyword evidence="5" id="KW-0812">Transmembrane</keyword>
<keyword evidence="4 10" id="KW-0337">GPI-anchor biosynthesis</keyword>
<dbReference type="InterPro" id="IPR013233">
    <property type="entry name" value="PIG-X/PBN1"/>
</dbReference>
<comment type="function">
    <text evidence="10">Stabilizing subunit of the glycosylphosphatidylinositol-mannosyltransferase I complex which catalyzes the transfer of the first mannose, via an alpha-1,4 bond from a dolichol-phosphate-mannose (Dol-P-Man) to the glucosaminyl acyl phosphatidylinositol (GlcN-(acyl)PI) intermediate to generate alpha-D-Man-(1-&gt;4)-alpha-D-GlcN-(1-&gt;6)-(1-radyl,2-acyl-sn-glycero-3-phospho)-2-acyl-inositol and participates in the sixth step of the glycosylphosphatidylinositol-anchor biosynthesis. Probably acts by stabilizing the mannosyltransferase PIGM.</text>
</comment>
<comment type="pathway">
    <text evidence="2 10">Glycolipid biosynthesis; glycosylphosphatidylinositol-anchor biosynthesis.</text>
</comment>
<evidence type="ECO:0000256" key="9">
    <source>
        <dbReference type="ARBA" id="ARBA00023180"/>
    </source>
</evidence>
<dbReference type="Pfam" id="PF08320">
    <property type="entry name" value="PIG-X"/>
    <property type="match status" value="1"/>
</dbReference>
<gene>
    <name evidence="11" type="ORF">g.6503</name>
</gene>
<accession>A0A1E1W9Q6</accession>
<dbReference type="PANTHER" id="PTHR28650">
    <property type="entry name" value="PHOSPHATIDYLINOSITOL-GLYCAN BIOSYNTHESIS CLASS X PROTEIN"/>
    <property type="match status" value="1"/>
</dbReference>
<evidence type="ECO:0000256" key="3">
    <source>
        <dbReference type="ARBA" id="ARBA00010345"/>
    </source>
</evidence>
<reference evidence="11" key="1">
    <citation type="submission" date="2015-09" db="EMBL/GenBank/DDBJ databases">
        <title>De novo assembly of Pectinophora gossypiella (Pink Bollworm) gut transcriptome.</title>
        <authorList>
            <person name="Tassone E.E."/>
        </authorList>
    </citation>
    <scope>NUCLEOTIDE SEQUENCE</scope>
</reference>
<dbReference type="GO" id="GO:0006506">
    <property type="term" value="P:GPI anchor biosynthetic process"/>
    <property type="evidence" value="ECO:0007669"/>
    <property type="project" value="UniProtKB-UniPathway"/>
</dbReference>
<evidence type="ECO:0000313" key="11">
    <source>
        <dbReference type="EMBL" id="JAT83679.1"/>
    </source>
</evidence>
<keyword evidence="10" id="KW-0732">Signal</keyword>
<comment type="subcellular location">
    <subcellularLocation>
        <location evidence="1 10">Endoplasmic reticulum membrane</location>
        <topology evidence="1 10">Single-pass membrane protein</topology>
    </subcellularLocation>
</comment>
<dbReference type="PANTHER" id="PTHR28650:SF1">
    <property type="entry name" value="PHOSPHATIDYLINOSITOL-GLYCAN BIOSYNTHESIS CLASS X PROTEIN"/>
    <property type="match status" value="1"/>
</dbReference>
<evidence type="ECO:0000256" key="7">
    <source>
        <dbReference type="ARBA" id="ARBA00022989"/>
    </source>
</evidence>
<evidence type="ECO:0000256" key="1">
    <source>
        <dbReference type="ARBA" id="ARBA00004389"/>
    </source>
</evidence>
<evidence type="ECO:0000256" key="6">
    <source>
        <dbReference type="ARBA" id="ARBA00022824"/>
    </source>
</evidence>
<dbReference type="InterPro" id="IPR040039">
    <property type="entry name" value="PIGX"/>
</dbReference>
<evidence type="ECO:0000256" key="4">
    <source>
        <dbReference type="ARBA" id="ARBA00022502"/>
    </source>
</evidence>
<keyword evidence="7" id="KW-1133">Transmembrane helix</keyword>
<dbReference type="GO" id="GO:0005789">
    <property type="term" value="C:endoplasmic reticulum membrane"/>
    <property type="evidence" value="ECO:0007669"/>
    <property type="project" value="UniProtKB-SubCell"/>
</dbReference>
<evidence type="ECO:0000256" key="5">
    <source>
        <dbReference type="ARBA" id="ARBA00022692"/>
    </source>
</evidence>
<comment type="similarity">
    <text evidence="3 10">Belongs to the PIGX family.</text>
</comment>
<feature type="signal peptide" evidence="10">
    <location>
        <begin position="1"/>
        <end position="22"/>
    </location>
</feature>
<protein>
    <recommendedName>
        <fullName evidence="10">Phosphatidylinositol-glycan biosynthesis class X protein</fullName>
    </recommendedName>
</protein>
<sequence length="203" mass="23093">MALCRLILVLNLSLLCPQFISCALVDACSFNVKVKQILRNEGFHRNITYGIVFNADDERERWLYRDCILALEQMLPRGLFANPDELSDLRRSQRLNAIPKNKVNIEMPAEDSETSSVYVIGKVTASKVYLWLPIHARYHRSMAGGGMVRNEIPQPVLYLRCPDQRLAACDQHVSPAVTFLCNGSSREKCSWKEIPYTMMTATP</sequence>
<evidence type="ECO:0000256" key="10">
    <source>
        <dbReference type="RuleBase" id="RU366056"/>
    </source>
</evidence>
<dbReference type="OrthoDB" id="5546453at2759"/>
<feature type="non-terminal residue" evidence="11">
    <location>
        <position position="203"/>
    </location>
</feature>
<keyword evidence="6 10" id="KW-0256">Endoplasmic reticulum</keyword>
<keyword evidence="9" id="KW-0325">Glycoprotein</keyword>
<organism evidence="11">
    <name type="scientific">Pectinophora gossypiella</name>
    <name type="common">Cotton pink bollworm</name>
    <name type="synonym">Depressaria gossypiella</name>
    <dbReference type="NCBI Taxonomy" id="13191"/>
    <lineage>
        <taxon>Eukaryota</taxon>
        <taxon>Metazoa</taxon>
        <taxon>Ecdysozoa</taxon>
        <taxon>Arthropoda</taxon>
        <taxon>Hexapoda</taxon>
        <taxon>Insecta</taxon>
        <taxon>Pterygota</taxon>
        <taxon>Neoptera</taxon>
        <taxon>Endopterygota</taxon>
        <taxon>Lepidoptera</taxon>
        <taxon>Glossata</taxon>
        <taxon>Ditrysia</taxon>
        <taxon>Gelechioidea</taxon>
        <taxon>Gelechiidae</taxon>
        <taxon>Apatetrinae</taxon>
        <taxon>Pectinophora</taxon>
    </lineage>
</organism>
<proteinExistence type="inferred from homology"/>
<dbReference type="EMBL" id="GDQN01007375">
    <property type="protein sequence ID" value="JAT83679.1"/>
    <property type="molecule type" value="Transcribed_RNA"/>
</dbReference>
<keyword evidence="8" id="KW-0472">Membrane</keyword>
<feature type="chain" id="PRO_5025077262" description="Phosphatidylinositol-glycan biosynthesis class X protein" evidence="10">
    <location>
        <begin position="23"/>
        <end position="203"/>
    </location>
</feature>
<dbReference type="UniPathway" id="UPA00196"/>